<protein>
    <submittedName>
        <fullName evidence="1">Uncharacterized protein</fullName>
    </submittedName>
</protein>
<dbReference type="GO" id="GO:0003729">
    <property type="term" value="F:mRNA binding"/>
    <property type="evidence" value="ECO:0007669"/>
    <property type="project" value="TreeGrafter"/>
</dbReference>
<gene>
    <name evidence="1" type="ORF">M5D96_003552</name>
</gene>
<keyword evidence="2" id="KW-1185">Reference proteome</keyword>
<evidence type="ECO:0000313" key="1">
    <source>
        <dbReference type="EMBL" id="KAI8042250.1"/>
    </source>
</evidence>
<organism evidence="1 2">
    <name type="scientific">Drosophila gunungcola</name>
    <name type="common">fruit fly</name>
    <dbReference type="NCBI Taxonomy" id="103775"/>
    <lineage>
        <taxon>Eukaryota</taxon>
        <taxon>Metazoa</taxon>
        <taxon>Ecdysozoa</taxon>
        <taxon>Arthropoda</taxon>
        <taxon>Hexapoda</taxon>
        <taxon>Insecta</taxon>
        <taxon>Pterygota</taxon>
        <taxon>Neoptera</taxon>
        <taxon>Endopterygota</taxon>
        <taxon>Diptera</taxon>
        <taxon>Brachycera</taxon>
        <taxon>Muscomorpha</taxon>
        <taxon>Ephydroidea</taxon>
        <taxon>Drosophilidae</taxon>
        <taxon>Drosophila</taxon>
        <taxon>Sophophora</taxon>
    </lineage>
</organism>
<comment type="caution">
    <text evidence="1">The sequence shown here is derived from an EMBL/GenBank/DDBJ whole genome shotgun (WGS) entry which is preliminary data.</text>
</comment>
<dbReference type="PANTHER" id="PTHR21597">
    <property type="entry name" value="THO2 PROTEIN"/>
    <property type="match status" value="1"/>
</dbReference>
<name>A0A9P9YSB2_9MUSC</name>
<dbReference type="InterPro" id="IPR040007">
    <property type="entry name" value="Tho2"/>
</dbReference>
<sequence>MAQQKHCVIYRETAAHSHLKLVGHLYDQCQDTLVQFGTFLGSTYSVDEYVERLPSIITMLREYHINTDVAFFLARPMFTHQINVRL</sequence>
<dbReference type="AlphaFoldDB" id="A0A9P9YSB2"/>
<evidence type="ECO:0000313" key="2">
    <source>
        <dbReference type="Proteomes" id="UP001059596"/>
    </source>
</evidence>
<reference evidence="1" key="1">
    <citation type="journal article" date="2023" name="Genome Biol. Evol.">
        <title>Long-read-based Genome Assembly of Drosophila gunungcola Reveals Fewer Chemosensory Genes in Flower-breeding Species.</title>
        <authorList>
            <person name="Negi A."/>
            <person name="Liao B.Y."/>
            <person name="Yeh S.D."/>
        </authorList>
    </citation>
    <scope>NUCLEOTIDE SEQUENCE</scope>
    <source>
        <strain evidence="1">Sukarami</strain>
    </source>
</reference>
<accession>A0A9P9YSB2</accession>
<dbReference type="GO" id="GO:0006406">
    <property type="term" value="P:mRNA export from nucleus"/>
    <property type="evidence" value="ECO:0007669"/>
    <property type="project" value="InterPro"/>
</dbReference>
<dbReference type="PANTHER" id="PTHR21597:SF0">
    <property type="entry name" value="THO COMPLEX SUBUNIT 2"/>
    <property type="match status" value="1"/>
</dbReference>
<dbReference type="EMBL" id="JAMKOV010000002">
    <property type="protein sequence ID" value="KAI8042250.1"/>
    <property type="molecule type" value="Genomic_DNA"/>
</dbReference>
<dbReference type="Proteomes" id="UP001059596">
    <property type="component" value="Unassembled WGS sequence"/>
</dbReference>
<dbReference type="GO" id="GO:0000445">
    <property type="term" value="C:THO complex part of transcription export complex"/>
    <property type="evidence" value="ECO:0007669"/>
    <property type="project" value="TreeGrafter"/>
</dbReference>
<proteinExistence type="predicted"/>
<dbReference type="GO" id="GO:0006397">
    <property type="term" value="P:mRNA processing"/>
    <property type="evidence" value="ECO:0007669"/>
    <property type="project" value="InterPro"/>
</dbReference>